<dbReference type="Proteomes" id="UP001172083">
    <property type="component" value="Unassembled WGS sequence"/>
</dbReference>
<reference evidence="2" key="1">
    <citation type="submission" date="2023-06" db="EMBL/GenBank/DDBJ databases">
        <title>Genomic of Agaribacillus aureum.</title>
        <authorList>
            <person name="Wang G."/>
        </authorList>
    </citation>
    <scope>NUCLEOTIDE SEQUENCE</scope>
    <source>
        <strain evidence="2">BMA12</strain>
    </source>
</reference>
<dbReference type="InterPro" id="IPR051677">
    <property type="entry name" value="AfsR-DnrI-RedD_regulator"/>
</dbReference>
<feature type="transmembrane region" description="Helical" evidence="1">
    <location>
        <begin position="547"/>
        <end position="565"/>
    </location>
</feature>
<dbReference type="InterPro" id="IPR015915">
    <property type="entry name" value="Kelch-typ_b-propeller"/>
</dbReference>
<proteinExistence type="predicted"/>
<dbReference type="SUPFAM" id="SSF50965">
    <property type="entry name" value="Galactose oxidase, central domain"/>
    <property type="match status" value="1"/>
</dbReference>
<dbReference type="EMBL" id="JAUJEB010000001">
    <property type="protein sequence ID" value="MDN5210442.1"/>
    <property type="molecule type" value="Genomic_DNA"/>
</dbReference>
<accession>A0ABT8KYC1</accession>
<dbReference type="InterPro" id="IPR036388">
    <property type="entry name" value="WH-like_DNA-bd_sf"/>
</dbReference>
<evidence type="ECO:0000313" key="2">
    <source>
        <dbReference type="EMBL" id="MDN5210442.1"/>
    </source>
</evidence>
<protein>
    <recommendedName>
        <fullName evidence="4">DNA-binding transcriptional activator of the SARP family</fullName>
    </recommendedName>
</protein>
<evidence type="ECO:0000313" key="3">
    <source>
        <dbReference type="Proteomes" id="UP001172083"/>
    </source>
</evidence>
<comment type="caution">
    <text evidence="2">The sequence shown here is derived from an EMBL/GenBank/DDBJ whole genome shotgun (WGS) entry which is preliminary data.</text>
</comment>
<keyword evidence="1" id="KW-1133">Transmembrane helix</keyword>
<keyword evidence="3" id="KW-1185">Reference proteome</keyword>
<dbReference type="PANTHER" id="PTHR35807">
    <property type="entry name" value="TRANSCRIPTIONAL REGULATOR REDD-RELATED"/>
    <property type="match status" value="1"/>
</dbReference>
<gene>
    <name evidence="2" type="ORF">QQ020_00235</name>
</gene>
<dbReference type="Gene3D" id="2.120.10.80">
    <property type="entry name" value="Kelch-type beta propeller"/>
    <property type="match status" value="1"/>
</dbReference>
<dbReference type="Gene3D" id="1.10.10.10">
    <property type="entry name" value="Winged helix-like DNA-binding domain superfamily/Winged helix DNA-binding domain"/>
    <property type="match status" value="1"/>
</dbReference>
<dbReference type="InterPro" id="IPR011043">
    <property type="entry name" value="Gal_Oxase/kelch_b-propeller"/>
</dbReference>
<dbReference type="RefSeq" id="WP_346755786.1">
    <property type="nucleotide sequence ID" value="NZ_JAUJEB010000001.1"/>
</dbReference>
<evidence type="ECO:0000256" key="1">
    <source>
        <dbReference type="SAM" id="Phobius"/>
    </source>
</evidence>
<evidence type="ECO:0008006" key="4">
    <source>
        <dbReference type="Google" id="ProtNLM"/>
    </source>
</evidence>
<organism evidence="2 3">
    <name type="scientific">Agaribacillus aureus</name>
    <dbReference type="NCBI Taxonomy" id="3051825"/>
    <lineage>
        <taxon>Bacteria</taxon>
        <taxon>Pseudomonadati</taxon>
        <taxon>Bacteroidota</taxon>
        <taxon>Cytophagia</taxon>
        <taxon>Cytophagales</taxon>
        <taxon>Splendidivirgaceae</taxon>
        <taxon>Agaribacillus</taxon>
    </lineage>
</organism>
<sequence length="839" mass="96503">MKILSLLLVLFTSGTLIGQETPLSGLYFSSHEVIKDKRTSLNLNPGGSFNLSRGFTLEFDAKFRKGDGHYGYIFRLIGDQKNNIDFVSNLASDSINFWLILKDTTLISYQWKDIPNGEFNQWLKVKFRIDPQNARLSFSLNNYEKVMMFDDLPDLSDLNIIFGACNYASFLNANVSPMTLNDIRLYDDQQRLFRHWKLSKHGSKNVYDEIDNAPAAVLNPSWLIDRHIQWNHTEKIQFNNLLGVTQNDATGQVFFVEDKAVYIYDANSRKLDTLKYLGGAPFYCKNNQVLYNSHTDELWSYDFNKNYINKFNIVTRKWSHSGEDCVEPDFWHHTKFISPLDSSLITFGGYGHYKYKSLLNRFNHRKETWEKLGVGEQIPPRYLSSLGLLDRSRILIFGGYGSKSGRQELSPQFYHDLYTINLGDMSVDSHWSIENTSGLVPCYNLIFDPALGKFVTLLYNSSHFETSLRLASFVLNTPEKHILADSIPYKFLDTKSWCNLFLNRENSELLAITVHDSELNLYSLAYPPLLPEEVYQSEVSANGLSKFWTFIFYLLLFAVIFIVFLRYRRSRTAVVTEVNPFNYNPVVLGSLQHKQKISSIYLFGGLQVFDKSGNDITPHFTPTLKELFLLIFLHSLINGKGVSSQMLNETLWFDKPGESARNNRNVNISKLRSLLDEIGNIGLSKESTFWKISFNQDVYCDYIEILYLLEKQNLPSGLQEDEIHRLLVIAGSGRLLPDIQNEWVDAYKGDFSNLLIDTLTSVSKQIGNDKSKLNLSYRIAECILKYDIVNEDAIAIKCSALYNLGKKGFAKQAYDSFCDEYKNLMETEFTIPFDELLKA</sequence>
<keyword evidence="1" id="KW-0812">Transmembrane</keyword>
<dbReference type="PANTHER" id="PTHR35807:SF1">
    <property type="entry name" value="TRANSCRIPTIONAL REGULATOR REDD"/>
    <property type="match status" value="1"/>
</dbReference>
<keyword evidence="1" id="KW-0472">Membrane</keyword>
<name>A0ABT8KYC1_9BACT</name>